<feature type="transmembrane region" description="Helical" evidence="7">
    <location>
        <begin position="189"/>
        <end position="208"/>
    </location>
</feature>
<dbReference type="FunFam" id="1.10.287.950:FF:000001">
    <property type="entry name" value="Methyl-accepting chemotaxis sensory transducer"/>
    <property type="match status" value="1"/>
</dbReference>
<sequence>MNLRNFSIGLRLGFGFGITLLASALMLIGAIYSLGVSRTNLIDALQRANIQQDLAVEMRDNLLSSAISVRNMGLQTDTVALQRDEAEAKRYRSQYLSAKSKLESIGLTGQEKELFSRLAEIDKQMDAFFKDAVDLAAQFNTEQSAAVITKKIDPLSVKASAELLSFINMQKQQRLAVVDATNASNRSTVVVISGVGLFVLIIASLLAMRTTKSITQPLSEALEATERVASGDLVSSIDVDGSDESAQLLAGMLKMRDGLSSMVGEVRECAESISNGSSEIASGNANLSQRTESQASNLQETAASMEELSSTVKSNAQTAGEANRLASAASVAASNGGEVVGQVVATMEEITSASKKIADIIGVIDGIAFQTNILALNAAVEAARAGEQGRGFAVVASEVRSLAGRSAEAAKEIKNLIGASVEKIEAGSRLVGQAGTSMDDIVQRVKQVAGLIGEISATAHEQTVGIEQINQAITQLDDVTQQNAALVEEAAAAAESLNHQAARMVDVVSVFKLANDTGVKSATNTRRASKTSQLRLGRN</sequence>
<dbReference type="GO" id="GO:0004888">
    <property type="term" value="F:transmembrane signaling receptor activity"/>
    <property type="evidence" value="ECO:0007669"/>
    <property type="project" value="InterPro"/>
</dbReference>
<dbReference type="Gene3D" id="1.10.287.950">
    <property type="entry name" value="Methyl-accepting chemotaxis protein"/>
    <property type="match status" value="1"/>
</dbReference>
<dbReference type="PANTHER" id="PTHR43531">
    <property type="entry name" value="PROTEIN ICFG"/>
    <property type="match status" value="1"/>
</dbReference>
<evidence type="ECO:0000256" key="7">
    <source>
        <dbReference type="SAM" id="Phobius"/>
    </source>
</evidence>
<keyword evidence="11" id="KW-1185">Reference proteome</keyword>
<evidence type="ECO:0000256" key="5">
    <source>
        <dbReference type="SAM" id="Coils"/>
    </source>
</evidence>
<evidence type="ECO:0000256" key="6">
    <source>
        <dbReference type="SAM" id="MobiDB-lite"/>
    </source>
</evidence>
<evidence type="ECO:0000256" key="3">
    <source>
        <dbReference type="ARBA" id="ARBA00029447"/>
    </source>
</evidence>
<feature type="domain" description="Methyl-accepting transducer" evidence="8">
    <location>
        <begin position="269"/>
        <end position="498"/>
    </location>
</feature>
<dbReference type="GO" id="GO:0005886">
    <property type="term" value="C:plasma membrane"/>
    <property type="evidence" value="ECO:0007669"/>
    <property type="project" value="TreeGrafter"/>
</dbReference>
<dbReference type="AlphaFoldDB" id="A0A923HPD5"/>
<dbReference type="Proteomes" id="UP000627446">
    <property type="component" value="Unassembled WGS sequence"/>
</dbReference>
<dbReference type="InterPro" id="IPR003660">
    <property type="entry name" value="HAMP_dom"/>
</dbReference>
<dbReference type="PROSITE" id="PS50885">
    <property type="entry name" value="HAMP"/>
    <property type="match status" value="1"/>
</dbReference>
<name>A0A923HPD5_9BURK</name>
<feature type="coiled-coil region" evidence="5">
    <location>
        <begin position="469"/>
        <end position="496"/>
    </location>
</feature>
<dbReference type="CDD" id="cd06225">
    <property type="entry name" value="HAMP"/>
    <property type="match status" value="1"/>
</dbReference>
<evidence type="ECO:0000313" key="11">
    <source>
        <dbReference type="Proteomes" id="UP000627446"/>
    </source>
</evidence>
<dbReference type="Pfam" id="PF00672">
    <property type="entry name" value="HAMP"/>
    <property type="match status" value="1"/>
</dbReference>
<dbReference type="EMBL" id="JACOFZ010000001">
    <property type="protein sequence ID" value="MBC3880027.1"/>
    <property type="molecule type" value="Genomic_DNA"/>
</dbReference>
<dbReference type="InterPro" id="IPR004089">
    <property type="entry name" value="MCPsignal_dom"/>
</dbReference>
<proteinExistence type="inferred from homology"/>
<dbReference type="CDD" id="cd11386">
    <property type="entry name" value="MCP_signal"/>
    <property type="match status" value="1"/>
</dbReference>
<organism evidence="10 11">
    <name type="scientific">Undibacterium nitidum</name>
    <dbReference type="NCBI Taxonomy" id="2762298"/>
    <lineage>
        <taxon>Bacteria</taxon>
        <taxon>Pseudomonadati</taxon>
        <taxon>Pseudomonadota</taxon>
        <taxon>Betaproteobacteria</taxon>
        <taxon>Burkholderiales</taxon>
        <taxon>Oxalobacteraceae</taxon>
        <taxon>Undibacterium</taxon>
    </lineage>
</organism>
<comment type="subcellular location">
    <subcellularLocation>
        <location evidence="1">Membrane</location>
    </subcellularLocation>
</comment>
<dbReference type="RefSeq" id="WP_186915428.1">
    <property type="nucleotide sequence ID" value="NZ_JACOFZ010000001.1"/>
</dbReference>
<dbReference type="InterPro" id="IPR004090">
    <property type="entry name" value="Chemotax_Me-accpt_rcpt"/>
</dbReference>
<keyword evidence="4" id="KW-0807">Transducer</keyword>
<evidence type="ECO:0000313" key="10">
    <source>
        <dbReference type="EMBL" id="MBC3880027.1"/>
    </source>
</evidence>
<evidence type="ECO:0000259" key="8">
    <source>
        <dbReference type="PROSITE" id="PS50111"/>
    </source>
</evidence>
<keyword evidence="7" id="KW-0812">Transmembrane</keyword>
<protein>
    <submittedName>
        <fullName evidence="10">MCP four helix bundle domain-containing protein</fullName>
    </submittedName>
</protein>
<feature type="region of interest" description="Disordered" evidence="6">
    <location>
        <begin position="275"/>
        <end position="316"/>
    </location>
</feature>
<dbReference type="SMART" id="SM00283">
    <property type="entry name" value="MA"/>
    <property type="match status" value="1"/>
</dbReference>
<gene>
    <name evidence="10" type="ORF">H8K36_01440</name>
</gene>
<dbReference type="PRINTS" id="PR00260">
    <property type="entry name" value="CHEMTRNSDUCR"/>
</dbReference>
<comment type="caution">
    <text evidence="10">The sequence shown here is derived from an EMBL/GenBank/DDBJ whole genome shotgun (WGS) entry which is preliminary data.</text>
</comment>
<keyword evidence="7" id="KW-0472">Membrane</keyword>
<evidence type="ECO:0000259" key="9">
    <source>
        <dbReference type="PROSITE" id="PS50885"/>
    </source>
</evidence>
<keyword evidence="2" id="KW-0488">Methylation</keyword>
<evidence type="ECO:0000256" key="1">
    <source>
        <dbReference type="ARBA" id="ARBA00004370"/>
    </source>
</evidence>
<dbReference type="SMART" id="SM00304">
    <property type="entry name" value="HAMP"/>
    <property type="match status" value="1"/>
</dbReference>
<dbReference type="PROSITE" id="PS50111">
    <property type="entry name" value="CHEMOTAXIS_TRANSDUC_2"/>
    <property type="match status" value="1"/>
</dbReference>
<keyword evidence="7" id="KW-1133">Transmembrane helix</keyword>
<dbReference type="SUPFAM" id="SSF58104">
    <property type="entry name" value="Methyl-accepting chemotaxis protein (MCP) signaling domain"/>
    <property type="match status" value="1"/>
</dbReference>
<dbReference type="GO" id="GO:0006935">
    <property type="term" value="P:chemotaxis"/>
    <property type="evidence" value="ECO:0007669"/>
    <property type="project" value="InterPro"/>
</dbReference>
<dbReference type="InterPro" id="IPR051310">
    <property type="entry name" value="MCP_chemotaxis"/>
</dbReference>
<dbReference type="Pfam" id="PF00015">
    <property type="entry name" value="MCPsignal"/>
    <property type="match status" value="1"/>
</dbReference>
<keyword evidence="5" id="KW-0175">Coiled coil</keyword>
<feature type="domain" description="HAMP" evidence="9">
    <location>
        <begin position="212"/>
        <end position="264"/>
    </location>
</feature>
<accession>A0A923HPD5</accession>
<comment type="similarity">
    <text evidence="3">Belongs to the methyl-accepting chemotaxis (MCP) protein family.</text>
</comment>
<evidence type="ECO:0000256" key="4">
    <source>
        <dbReference type="PROSITE-ProRule" id="PRU00284"/>
    </source>
</evidence>
<dbReference type="GO" id="GO:0007165">
    <property type="term" value="P:signal transduction"/>
    <property type="evidence" value="ECO:0007669"/>
    <property type="project" value="UniProtKB-KW"/>
</dbReference>
<reference evidence="10" key="1">
    <citation type="submission" date="2020-08" db="EMBL/GenBank/DDBJ databases">
        <title>Novel species isolated from subtropical streams in China.</title>
        <authorList>
            <person name="Lu H."/>
        </authorList>
    </citation>
    <scope>NUCLEOTIDE SEQUENCE</scope>
    <source>
        <strain evidence="10">LX22W</strain>
    </source>
</reference>
<evidence type="ECO:0000256" key="2">
    <source>
        <dbReference type="ARBA" id="ARBA00022481"/>
    </source>
</evidence>
<feature type="transmembrane region" description="Helical" evidence="7">
    <location>
        <begin position="12"/>
        <end position="34"/>
    </location>
</feature>
<dbReference type="PANTHER" id="PTHR43531:SF14">
    <property type="entry name" value="METHYL-ACCEPTING CHEMOTAXIS PROTEIN I-RELATED"/>
    <property type="match status" value="1"/>
</dbReference>